<dbReference type="STRING" id="1005945.SAMN05216561_102101"/>
<name>A0A1I3CKS7_9ACTN</name>
<dbReference type="AlphaFoldDB" id="A0A1I3CKS7"/>
<organism evidence="2 3">
    <name type="scientific">Nocardioides psychrotolerans</name>
    <dbReference type="NCBI Taxonomy" id="1005945"/>
    <lineage>
        <taxon>Bacteria</taxon>
        <taxon>Bacillati</taxon>
        <taxon>Actinomycetota</taxon>
        <taxon>Actinomycetes</taxon>
        <taxon>Propionibacteriales</taxon>
        <taxon>Nocardioidaceae</taxon>
        <taxon>Nocardioides</taxon>
    </lineage>
</organism>
<dbReference type="EMBL" id="FOQG01000002">
    <property type="protein sequence ID" value="SFH74916.1"/>
    <property type="molecule type" value="Genomic_DNA"/>
</dbReference>
<proteinExistence type="predicted"/>
<gene>
    <name evidence="2" type="ORF">SAMN05216561_102101</name>
</gene>
<evidence type="ECO:0000256" key="1">
    <source>
        <dbReference type="SAM" id="MobiDB-lite"/>
    </source>
</evidence>
<keyword evidence="3" id="KW-1185">Reference proteome</keyword>
<dbReference type="RefSeq" id="WP_091110210.1">
    <property type="nucleotide sequence ID" value="NZ_BKAF01000002.1"/>
</dbReference>
<evidence type="ECO:0000313" key="3">
    <source>
        <dbReference type="Proteomes" id="UP000198649"/>
    </source>
</evidence>
<reference evidence="2 3" key="1">
    <citation type="submission" date="2016-10" db="EMBL/GenBank/DDBJ databases">
        <authorList>
            <person name="de Groot N.N."/>
        </authorList>
    </citation>
    <scope>NUCLEOTIDE SEQUENCE [LARGE SCALE GENOMIC DNA]</scope>
    <source>
        <strain evidence="2 3">CGMCC 1.11156</strain>
    </source>
</reference>
<protein>
    <submittedName>
        <fullName evidence="2">Uncharacterized protein</fullName>
    </submittedName>
</protein>
<feature type="region of interest" description="Disordered" evidence="1">
    <location>
        <begin position="57"/>
        <end position="77"/>
    </location>
</feature>
<accession>A0A1I3CKS7</accession>
<dbReference type="Proteomes" id="UP000198649">
    <property type="component" value="Unassembled WGS sequence"/>
</dbReference>
<sequence>MQGHLPGPADDGPGSDATLNALYDLVPDAEEVDLAEEVRLEQEQTWALENAGFVEEDRLPPVDEQVPEEPPLPAPEERLTDGQVQGLLEHVLGAEVVDDEDPRDHET</sequence>
<evidence type="ECO:0000313" key="2">
    <source>
        <dbReference type="EMBL" id="SFH74916.1"/>
    </source>
</evidence>